<protein>
    <submittedName>
        <fullName evidence="2">5011_t:CDS:1</fullName>
    </submittedName>
</protein>
<evidence type="ECO:0000256" key="1">
    <source>
        <dbReference type="SAM" id="MobiDB-lite"/>
    </source>
</evidence>
<feature type="non-terminal residue" evidence="2">
    <location>
        <position position="1"/>
    </location>
</feature>
<sequence>QEHSSKAESFYNCVNKQAQGTGLEVDAGALVNITVFALLANAGPCDQQDAADKCIDLADRIEAALQNSENGKTRRYVLTKCCKKYRQLKRNTNVQAQDPTGLKTTAGFPKELDTKTPIPTTTKK</sequence>
<organism evidence="2 3">
    <name type="scientific">Racocetra fulgida</name>
    <dbReference type="NCBI Taxonomy" id="60492"/>
    <lineage>
        <taxon>Eukaryota</taxon>
        <taxon>Fungi</taxon>
        <taxon>Fungi incertae sedis</taxon>
        <taxon>Mucoromycota</taxon>
        <taxon>Glomeromycotina</taxon>
        <taxon>Glomeromycetes</taxon>
        <taxon>Diversisporales</taxon>
        <taxon>Gigasporaceae</taxon>
        <taxon>Racocetra</taxon>
    </lineage>
</organism>
<gene>
    <name evidence="2" type="ORF">RFULGI_LOCUS13757</name>
</gene>
<proteinExistence type="predicted"/>
<evidence type="ECO:0000313" key="2">
    <source>
        <dbReference type="EMBL" id="CAG8753276.1"/>
    </source>
</evidence>
<name>A0A9N9IY54_9GLOM</name>
<feature type="compositionally biased region" description="Low complexity" evidence="1">
    <location>
        <begin position="115"/>
        <end position="124"/>
    </location>
</feature>
<dbReference type="AlphaFoldDB" id="A0A9N9IY54"/>
<reference evidence="2" key="1">
    <citation type="submission" date="2021-06" db="EMBL/GenBank/DDBJ databases">
        <authorList>
            <person name="Kallberg Y."/>
            <person name="Tangrot J."/>
            <person name="Rosling A."/>
        </authorList>
    </citation>
    <scope>NUCLEOTIDE SEQUENCE</scope>
    <source>
        <strain evidence="2">IN212</strain>
    </source>
</reference>
<evidence type="ECO:0000313" key="3">
    <source>
        <dbReference type="Proteomes" id="UP000789396"/>
    </source>
</evidence>
<feature type="non-terminal residue" evidence="2">
    <location>
        <position position="124"/>
    </location>
</feature>
<comment type="caution">
    <text evidence="2">The sequence shown here is derived from an EMBL/GenBank/DDBJ whole genome shotgun (WGS) entry which is preliminary data.</text>
</comment>
<dbReference type="OrthoDB" id="2153847at2759"/>
<feature type="region of interest" description="Disordered" evidence="1">
    <location>
        <begin position="93"/>
        <end position="124"/>
    </location>
</feature>
<accession>A0A9N9IY54</accession>
<dbReference type="Proteomes" id="UP000789396">
    <property type="component" value="Unassembled WGS sequence"/>
</dbReference>
<dbReference type="EMBL" id="CAJVPZ010037348">
    <property type="protein sequence ID" value="CAG8753276.1"/>
    <property type="molecule type" value="Genomic_DNA"/>
</dbReference>
<keyword evidence="3" id="KW-1185">Reference proteome</keyword>